<dbReference type="EMBL" id="MT141515">
    <property type="protein sequence ID" value="QJA64225.1"/>
    <property type="molecule type" value="Genomic_DNA"/>
</dbReference>
<dbReference type="SMART" id="SM00834">
    <property type="entry name" value="CxxC_CXXC_SSSS"/>
    <property type="match status" value="1"/>
</dbReference>
<feature type="domain" description="Putative regulatory protein FmdB zinc ribbon" evidence="1">
    <location>
        <begin position="1"/>
        <end position="38"/>
    </location>
</feature>
<organism evidence="2">
    <name type="scientific">viral metagenome</name>
    <dbReference type="NCBI Taxonomy" id="1070528"/>
    <lineage>
        <taxon>unclassified sequences</taxon>
        <taxon>metagenomes</taxon>
        <taxon>organismal metagenomes</taxon>
    </lineage>
</organism>
<reference evidence="2" key="1">
    <citation type="submission" date="2020-03" db="EMBL/GenBank/DDBJ databases">
        <title>The deep terrestrial virosphere.</title>
        <authorList>
            <person name="Holmfeldt K."/>
            <person name="Nilsson E."/>
            <person name="Simone D."/>
            <person name="Lopez-Fernandez M."/>
            <person name="Wu X."/>
            <person name="de Brujin I."/>
            <person name="Lundin D."/>
            <person name="Andersson A."/>
            <person name="Bertilsson S."/>
            <person name="Dopson M."/>
        </authorList>
    </citation>
    <scope>NUCLEOTIDE SEQUENCE</scope>
    <source>
        <strain evidence="3">MM415A00310</strain>
        <strain evidence="2">MM415B00528</strain>
    </source>
</reference>
<dbReference type="NCBIfam" id="TIGR02605">
    <property type="entry name" value="CxxC_CxxC_SSSS"/>
    <property type="match status" value="1"/>
</dbReference>
<dbReference type="EMBL" id="MT142504">
    <property type="protein sequence ID" value="QJA83152.1"/>
    <property type="molecule type" value="Genomic_DNA"/>
</dbReference>
<dbReference type="InterPro" id="IPR013429">
    <property type="entry name" value="Regulatory_FmdB_Zinc_ribbon"/>
</dbReference>
<evidence type="ECO:0000313" key="2">
    <source>
        <dbReference type="EMBL" id="QJA64225.1"/>
    </source>
</evidence>
<name>A0A6M3J4T9_9ZZZZ</name>
<dbReference type="AlphaFoldDB" id="A0A6M3J4T9"/>
<evidence type="ECO:0000259" key="1">
    <source>
        <dbReference type="SMART" id="SM00834"/>
    </source>
</evidence>
<proteinExistence type="predicted"/>
<accession>A0A6M3J4T9</accession>
<sequence length="78" mass="8979">MPLYDYECGKCGLVKEVLAKNEASPPLCCDEVMNRQYGIPLIKIKYPLWVDRIDDIHKSQADKGQRFRFVHPKEVGAN</sequence>
<protein>
    <recommendedName>
        <fullName evidence="1">Putative regulatory protein FmdB zinc ribbon domain-containing protein</fullName>
    </recommendedName>
</protein>
<evidence type="ECO:0000313" key="3">
    <source>
        <dbReference type="EMBL" id="QJA83152.1"/>
    </source>
</evidence>
<gene>
    <name evidence="3" type="ORF">MM415A00310_0032</name>
    <name evidence="2" type="ORF">MM415B00528_0032</name>
</gene>